<evidence type="ECO:0000256" key="1">
    <source>
        <dbReference type="SAM" id="SignalP"/>
    </source>
</evidence>
<accession>A0A5C6PKA3</accession>
<proteinExistence type="predicted"/>
<keyword evidence="1" id="KW-0732">Signal</keyword>
<gene>
    <name evidence="3" type="ORF">D4764_10G0004110</name>
</gene>
<evidence type="ECO:0000313" key="4">
    <source>
        <dbReference type="Proteomes" id="UP000324091"/>
    </source>
</evidence>
<reference evidence="3 4" key="1">
    <citation type="submission" date="2019-04" db="EMBL/GenBank/DDBJ databases">
        <title>Chromosome genome assembly for Takifugu flavidus.</title>
        <authorList>
            <person name="Xiao S."/>
        </authorList>
    </citation>
    <scope>NUCLEOTIDE SEQUENCE [LARGE SCALE GENOMIC DNA]</scope>
    <source>
        <strain evidence="3">HTHZ2018</strain>
        <tissue evidence="3">Muscle</tissue>
    </source>
</reference>
<dbReference type="Proteomes" id="UP000324091">
    <property type="component" value="Chromosome 10"/>
</dbReference>
<dbReference type="EMBL" id="RHFK02000002">
    <property type="protein sequence ID" value="TWW79381.1"/>
    <property type="molecule type" value="Genomic_DNA"/>
</dbReference>
<organism evidence="3 4">
    <name type="scientific">Takifugu flavidus</name>
    <name type="common">sansaifugu</name>
    <dbReference type="NCBI Taxonomy" id="433684"/>
    <lineage>
        <taxon>Eukaryota</taxon>
        <taxon>Metazoa</taxon>
        <taxon>Chordata</taxon>
        <taxon>Craniata</taxon>
        <taxon>Vertebrata</taxon>
        <taxon>Euteleostomi</taxon>
        <taxon>Actinopterygii</taxon>
        <taxon>Neopterygii</taxon>
        <taxon>Teleostei</taxon>
        <taxon>Neoteleostei</taxon>
        <taxon>Acanthomorphata</taxon>
        <taxon>Eupercaria</taxon>
        <taxon>Tetraodontiformes</taxon>
        <taxon>Tetradontoidea</taxon>
        <taxon>Tetraodontidae</taxon>
        <taxon>Takifugu</taxon>
    </lineage>
</organism>
<evidence type="ECO:0000313" key="3">
    <source>
        <dbReference type="EMBL" id="TWW79381.1"/>
    </source>
</evidence>
<protein>
    <recommendedName>
        <fullName evidence="2">Ig-like domain-containing protein</fullName>
    </recommendedName>
</protein>
<sequence>MFHIHPTMRLPGHVVLSLILLLASGSKGQSWDINVTSSIFAPPGSNVTIPCVFTYPRQFYTNDVQVYWKRGERSQFTVNDQDKNAFVYHTNDTWVLKRYRGKTKIIGNKDKGNCSLMIQDVDQNDTNLYLRVIAKGNQYSFYRDSVSITLL</sequence>
<dbReference type="PROSITE" id="PS50835">
    <property type="entry name" value="IG_LIKE"/>
    <property type="match status" value="1"/>
</dbReference>
<dbReference type="Gene3D" id="2.60.40.10">
    <property type="entry name" value="Immunoglobulins"/>
    <property type="match status" value="1"/>
</dbReference>
<feature type="signal peptide" evidence="1">
    <location>
        <begin position="1"/>
        <end position="28"/>
    </location>
</feature>
<dbReference type="Pfam" id="PF07686">
    <property type="entry name" value="V-set"/>
    <property type="match status" value="1"/>
</dbReference>
<name>A0A5C6PKA3_9TELE</name>
<dbReference type="PANTHER" id="PTHR46484:SF1">
    <property type="entry name" value="SCHWANN CELL MYELIN PROTEIN-RELATED"/>
    <property type="match status" value="1"/>
</dbReference>
<dbReference type="InterPro" id="IPR013106">
    <property type="entry name" value="Ig_V-set"/>
</dbReference>
<dbReference type="InterPro" id="IPR036179">
    <property type="entry name" value="Ig-like_dom_sf"/>
</dbReference>
<evidence type="ECO:0000259" key="2">
    <source>
        <dbReference type="PROSITE" id="PS50835"/>
    </source>
</evidence>
<dbReference type="AlphaFoldDB" id="A0A5C6PKA3"/>
<dbReference type="InterPro" id="IPR007110">
    <property type="entry name" value="Ig-like_dom"/>
</dbReference>
<dbReference type="InterPro" id="IPR013783">
    <property type="entry name" value="Ig-like_fold"/>
</dbReference>
<feature type="chain" id="PRO_5022698118" description="Ig-like domain-containing protein" evidence="1">
    <location>
        <begin position="29"/>
        <end position="151"/>
    </location>
</feature>
<comment type="caution">
    <text evidence="3">The sequence shown here is derived from an EMBL/GenBank/DDBJ whole genome shotgun (WGS) entry which is preliminary data.</text>
</comment>
<feature type="domain" description="Ig-like" evidence="2">
    <location>
        <begin position="11"/>
        <end position="147"/>
    </location>
</feature>
<keyword evidence="4" id="KW-1185">Reference proteome</keyword>
<dbReference type="SUPFAM" id="SSF48726">
    <property type="entry name" value="Immunoglobulin"/>
    <property type="match status" value="1"/>
</dbReference>
<dbReference type="PANTHER" id="PTHR46484">
    <property type="entry name" value="SI:CH211-171H4.5-RELATED"/>
    <property type="match status" value="1"/>
</dbReference>